<comment type="caution">
    <text evidence="1">The sequence shown here is derived from an EMBL/GenBank/DDBJ whole genome shotgun (WGS) entry which is preliminary data.</text>
</comment>
<evidence type="ECO:0000313" key="1">
    <source>
        <dbReference type="EMBL" id="GAI66925.1"/>
    </source>
</evidence>
<proteinExistence type="predicted"/>
<gene>
    <name evidence="1" type="ORF">S12H4_06011</name>
</gene>
<protein>
    <submittedName>
        <fullName evidence="1">Uncharacterized protein</fullName>
    </submittedName>
</protein>
<feature type="non-terminal residue" evidence="1">
    <location>
        <position position="292"/>
    </location>
</feature>
<name>X1RUQ4_9ZZZZ</name>
<reference evidence="1" key="1">
    <citation type="journal article" date="2014" name="Front. Microbiol.">
        <title>High frequency of phylogenetically diverse reductive dehalogenase-homologous genes in deep subseafloor sedimentary metagenomes.</title>
        <authorList>
            <person name="Kawai M."/>
            <person name="Futagami T."/>
            <person name="Toyoda A."/>
            <person name="Takaki Y."/>
            <person name="Nishi S."/>
            <person name="Hori S."/>
            <person name="Arai W."/>
            <person name="Tsubouchi T."/>
            <person name="Morono Y."/>
            <person name="Uchiyama I."/>
            <person name="Ito T."/>
            <person name="Fujiyama A."/>
            <person name="Inagaki F."/>
            <person name="Takami H."/>
        </authorList>
    </citation>
    <scope>NUCLEOTIDE SEQUENCE</scope>
    <source>
        <strain evidence="1">Expedition CK06-06</strain>
    </source>
</reference>
<organism evidence="1">
    <name type="scientific">marine sediment metagenome</name>
    <dbReference type="NCBI Taxonomy" id="412755"/>
    <lineage>
        <taxon>unclassified sequences</taxon>
        <taxon>metagenomes</taxon>
        <taxon>ecological metagenomes</taxon>
    </lineage>
</organism>
<dbReference type="AlphaFoldDB" id="X1RUQ4"/>
<sequence>MEHFEMRLLADYTHTGVQAADTVAKPSPSDVGGELEKDESAEVVFAEVVQSPVAGGGEEILKKIIPVLDGEKYGSYVSLSGTLSTVMAPPKRSIWAGKLFSFGTPQSNNAMLSTTLKYSEHISFECLAGAGGITGDYRIRLWGFVYKENELPAVFGTMVFPARLIVERARNRVVPTAKEPIPVNGKTWKTLPGGKDQAIPKINPFVRYAFNKLATDGKSGDYQFRYTTGNVDESDEEMYFDFDALDALLVLGLGIRADVPGHLAETALLIAGDYHPKGLIPTTLADNPLHFG</sequence>
<accession>X1RUQ4</accession>
<dbReference type="EMBL" id="BARW01002058">
    <property type="protein sequence ID" value="GAI66925.1"/>
    <property type="molecule type" value="Genomic_DNA"/>
</dbReference>